<dbReference type="Pfam" id="PF10901">
    <property type="entry name" value="DUF2690"/>
    <property type="match status" value="1"/>
</dbReference>
<proteinExistence type="predicted"/>
<sequence>MTETPRECVRLAAELRTLRDRHKLTLSVLAAKSTFSKSSWQRYLTGRSLAPWPAVRTLCQLANEPEPRLRALWELAESSWNRRAAVAPSTPRAPIPAPVEASSLRLGTLDDQTITPPGAATTHPEAHEPAPRHRRRWRTGAAVSAAVTSLVVLITLAADGWGSSGQGAEGMASSARGFHVGCSGVSCDGRDPGQELCGVQPQTLLHIQTPTGVGLEIRYNPLCRAAWARVWNAADGDRLTLATPGRPTQSVSVAGLGKRDPFIYTDLIAASGKATRLQACVTSPGPDDPAQCYSVSPP</sequence>
<name>A0ABW6MF37_9ACTN</name>
<keyword evidence="2" id="KW-1133">Transmembrane helix</keyword>
<accession>A0ABW6MF37</accession>
<evidence type="ECO:0000256" key="1">
    <source>
        <dbReference type="SAM" id="MobiDB-lite"/>
    </source>
</evidence>
<dbReference type="InterPro" id="IPR021224">
    <property type="entry name" value="DUF2690"/>
</dbReference>
<dbReference type="CDD" id="cd00093">
    <property type="entry name" value="HTH_XRE"/>
    <property type="match status" value="1"/>
</dbReference>
<evidence type="ECO:0000256" key="2">
    <source>
        <dbReference type="SAM" id="Phobius"/>
    </source>
</evidence>
<feature type="transmembrane region" description="Helical" evidence="2">
    <location>
        <begin position="141"/>
        <end position="161"/>
    </location>
</feature>
<dbReference type="EMBL" id="JBIAHM010000016">
    <property type="protein sequence ID" value="MFE9604364.1"/>
    <property type="molecule type" value="Genomic_DNA"/>
</dbReference>
<protein>
    <submittedName>
        <fullName evidence="3">DUF2690 domain-containing protein</fullName>
    </submittedName>
</protein>
<dbReference type="Pfam" id="PF13560">
    <property type="entry name" value="HTH_31"/>
    <property type="match status" value="1"/>
</dbReference>
<dbReference type="InterPro" id="IPR010982">
    <property type="entry name" value="Lambda_DNA-bd_dom_sf"/>
</dbReference>
<evidence type="ECO:0000313" key="4">
    <source>
        <dbReference type="Proteomes" id="UP001601303"/>
    </source>
</evidence>
<organism evidence="3 4">
    <name type="scientific">Streptomyces hokutonensis</name>
    <dbReference type="NCBI Taxonomy" id="1306990"/>
    <lineage>
        <taxon>Bacteria</taxon>
        <taxon>Bacillati</taxon>
        <taxon>Actinomycetota</taxon>
        <taxon>Actinomycetes</taxon>
        <taxon>Kitasatosporales</taxon>
        <taxon>Streptomycetaceae</taxon>
        <taxon>Streptomyces</taxon>
    </lineage>
</organism>
<feature type="region of interest" description="Disordered" evidence="1">
    <location>
        <begin position="111"/>
        <end position="135"/>
    </location>
</feature>
<dbReference type="Proteomes" id="UP001601303">
    <property type="component" value="Unassembled WGS sequence"/>
</dbReference>
<keyword evidence="2" id="KW-0472">Membrane</keyword>
<dbReference type="RefSeq" id="WP_388113304.1">
    <property type="nucleotide sequence ID" value="NZ_JBIAHM010000016.1"/>
</dbReference>
<evidence type="ECO:0000313" key="3">
    <source>
        <dbReference type="EMBL" id="MFE9604364.1"/>
    </source>
</evidence>
<keyword evidence="4" id="KW-1185">Reference proteome</keyword>
<reference evidence="3 4" key="1">
    <citation type="submission" date="2024-10" db="EMBL/GenBank/DDBJ databases">
        <title>The Natural Products Discovery Center: Release of the First 8490 Sequenced Strains for Exploring Actinobacteria Biosynthetic Diversity.</title>
        <authorList>
            <person name="Kalkreuter E."/>
            <person name="Kautsar S.A."/>
            <person name="Yang D."/>
            <person name="Bader C.D."/>
            <person name="Teijaro C.N."/>
            <person name="Fluegel L."/>
            <person name="Davis C.M."/>
            <person name="Simpson J.R."/>
            <person name="Lauterbach L."/>
            <person name="Steele A.D."/>
            <person name="Gui C."/>
            <person name="Meng S."/>
            <person name="Li G."/>
            <person name="Viehrig K."/>
            <person name="Ye F."/>
            <person name="Su P."/>
            <person name="Kiefer A.F."/>
            <person name="Nichols A."/>
            <person name="Cepeda A.J."/>
            <person name="Yan W."/>
            <person name="Fan B."/>
            <person name="Jiang Y."/>
            <person name="Adhikari A."/>
            <person name="Zheng C.-J."/>
            <person name="Schuster L."/>
            <person name="Cowan T.M."/>
            <person name="Smanski M.J."/>
            <person name="Chevrette M.G."/>
            <person name="De Carvalho L.P.S."/>
            <person name="Shen B."/>
        </authorList>
    </citation>
    <scope>NUCLEOTIDE SEQUENCE [LARGE SCALE GENOMIC DNA]</scope>
    <source>
        <strain evidence="3 4">NPDC006488</strain>
    </source>
</reference>
<dbReference type="Gene3D" id="1.10.260.40">
    <property type="entry name" value="lambda repressor-like DNA-binding domains"/>
    <property type="match status" value="1"/>
</dbReference>
<gene>
    <name evidence="3" type="ORF">ACFYNQ_38165</name>
</gene>
<comment type="caution">
    <text evidence="3">The sequence shown here is derived from an EMBL/GenBank/DDBJ whole genome shotgun (WGS) entry which is preliminary data.</text>
</comment>
<dbReference type="SUPFAM" id="SSF47413">
    <property type="entry name" value="lambda repressor-like DNA-binding domains"/>
    <property type="match status" value="1"/>
</dbReference>
<dbReference type="InterPro" id="IPR001387">
    <property type="entry name" value="Cro/C1-type_HTH"/>
</dbReference>
<keyword evidence="2" id="KW-0812">Transmembrane</keyword>